<gene>
    <name evidence="4" type="ORF">HPB48_018916</name>
</gene>
<dbReference type="Proteomes" id="UP000821853">
    <property type="component" value="Chromosome 2"/>
</dbReference>
<dbReference type="PANTHER" id="PTHR23278">
    <property type="entry name" value="SIDESTEP PROTEIN"/>
    <property type="match status" value="1"/>
</dbReference>
<evidence type="ECO:0000256" key="2">
    <source>
        <dbReference type="SAM" id="MobiDB-lite"/>
    </source>
</evidence>
<dbReference type="InterPro" id="IPR013162">
    <property type="entry name" value="CD80_C2-set"/>
</dbReference>
<dbReference type="InterPro" id="IPR036179">
    <property type="entry name" value="Ig-like_dom_sf"/>
</dbReference>
<dbReference type="Gene3D" id="2.60.40.10">
    <property type="entry name" value="Immunoglobulins"/>
    <property type="match status" value="1"/>
</dbReference>
<keyword evidence="1" id="KW-1015">Disulfide bond</keyword>
<comment type="caution">
    <text evidence="4">The sequence shown here is derived from an EMBL/GenBank/DDBJ whole genome shotgun (WGS) entry which is preliminary data.</text>
</comment>
<feature type="region of interest" description="Disordered" evidence="2">
    <location>
        <begin position="1"/>
        <end position="64"/>
    </location>
</feature>
<dbReference type="OrthoDB" id="6431884at2759"/>
<evidence type="ECO:0000259" key="3">
    <source>
        <dbReference type="PROSITE" id="PS50835"/>
    </source>
</evidence>
<evidence type="ECO:0000313" key="4">
    <source>
        <dbReference type="EMBL" id="KAH9369167.1"/>
    </source>
</evidence>
<name>A0A9J6G2K0_HAELO</name>
<protein>
    <recommendedName>
        <fullName evidence="3">Ig-like domain-containing protein</fullName>
    </recommendedName>
</protein>
<keyword evidence="5" id="KW-1185">Reference proteome</keyword>
<dbReference type="PROSITE" id="PS50835">
    <property type="entry name" value="IG_LIKE"/>
    <property type="match status" value="1"/>
</dbReference>
<dbReference type="PANTHER" id="PTHR23278:SF19">
    <property type="entry name" value="OBSCURIN"/>
    <property type="match status" value="1"/>
</dbReference>
<organism evidence="4 5">
    <name type="scientific">Haemaphysalis longicornis</name>
    <name type="common">Bush tick</name>
    <dbReference type="NCBI Taxonomy" id="44386"/>
    <lineage>
        <taxon>Eukaryota</taxon>
        <taxon>Metazoa</taxon>
        <taxon>Ecdysozoa</taxon>
        <taxon>Arthropoda</taxon>
        <taxon>Chelicerata</taxon>
        <taxon>Arachnida</taxon>
        <taxon>Acari</taxon>
        <taxon>Parasitiformes</taxon>
        <taxon>Ixodida</taxon>
        <taxon>Ixodoidea</taxon>
        <taxon>Ixodidae</taxon>
        <taxon>Haemaphysalinae</taxon>
        <taxon>Haemaphysalis</taxon>
    </lineage>
</organism>
<sequence length="179" mass="20287">MKNGRPVHGTEKVRRLDKKEQKKDQQEMRHETFLSFFPRLPHGQSTEVNRRRQKEVEGLESTQTSMRPLEVDITTSQPVLLDGQVIDVECQARGAQPKAAIQWFLDDVPLNGSTLATDATRTTSVLHLEAHSDMNGKTLSCRGFNPHLPDSELFDNWVLDVHCEWSGIPPPRALLSVPR</sequence>
<reference evidence="4 5" key="1">
    <citation type="journal article" date="2020" name="Cell">
        <title>Large-Scale Comparative Analyses of Tick Genomes Elucidate Their Genetic Diversity and Vector Capacities.</title>
        <authorList>
            <consortium name="Tick Genome and Microbiome Consortium (TIGMIC)"/>
            <person name="Jia N."/>
            <person name="Wang J."/>
            <person name="Shi W."/>
            <person name="Du L."/>
            <person name="Sun Y."/>
            <person name="Zhan W."/>
            <person name="Jiang J.F."/>
            <person name="Wang Q."/>
            <person name="Zhang B."/>
            <person name="Ji P."/>
            <person name="Bell-Sakyi L."/>
            <person name="Cui X.M."/>
            <person name="Yuan T.T."/>
            <person name="Jiang B.G."/>
            <person name="Yang W.F."/>
            <person name="Lam T.T."/>
            <person name="Chang Q.C."/>
            <person name="Ding S.J."/>
            <person name="Wang X.J."/>
            <person name="Zhu J.G."/>
            <person name="Ruan X.D."/>
            <person name="Zhao L."/>
            <person name="Wei J.T."/>
            <person name="Ye R.Z."/>
            <person name="Que T.C."/>
            <person name="Du C.H."/>
            <person name="Zhou Y.H."/>
            <person name="Cheng J.X."/>
            <person name="Dai P.F."/>
            <person name="Guo W.B."/>
            <person name="Han X.H."/>
            <person name="Huang E.J."/>
            <person name="Li L.F."/>
            <person name="Wei W."/>
            <person name="Gao Y.C."/>
            <person name="Liu J.Z."/>
            <person name="Shao H.Z."/>
            <person name="Wang X."/>
            <person name="Wang C.C."/>
            <person name="Yang T.C."/>
            <person name="Huo Q.B."/>
            <person name="Li W."/>
            <person name="Chen H.Y."/>
            <person name="Chen S.E."/>
            <person name="Zhou L.G."/>
            <person name="Ni X.B."/>
            <person name="Tian J.H."/>
            <person name="Sheng Y."/>
            <person name="Liu T."/>
            <person name="Pan Y.S."/>
            <person name="Xia L.Y."/>
            <person name="Li J."/>
            <person name="Zhao F."/>
            <person name="Cao W.C."/>
        </authorList>
    </citation>
    <scope>NUCLEOTIDE SEQUENCE [LARGE SCALE GENOMIC DNA]</scope>
    <source>
        <strain evidence="4">HaeL-2018</strain>
    </source>
</reference>
<accession>A0A9J6G2K0</accession>
<proteinExistence type="predicted"/>
<dbReference type="EMBL" id="JABSTR010000004">
    <property type="protein sequence ID" value="KAH9369167.1"/>
    <property type="molecule type" value="Genomic_DNA"/>
</dbReference>
<evidence type="ECO:0000256" key="1">
    <source>
        <dbReference type="ARBA" id="ARBA00023157"/>
    </source>
</evidence>
<feature type="compositionally biased region" description="Basic and acidic residues" evidence="2">
    <location>
        <begin position="8"/>
        <end position="32"/>
    </location>
</feature>
<dbReference type="AlphaFoldDB" id="A0A9J6G2K0"/>
<evidence type="ECO:0000313" key="5">
    <source>
        <dbReference type="Proteomes" id="UP000821853"/>
    </source>
</evidence>
<dbReference type="Pfam" id="PF08205">
    <property type="entry name" value="C2-set_2"/>
    <property type="match status" value="1"/>
</dbReference>
<feature type="compositionally biased region" description="Basic and acidic residues" evidence="2">
    <location>
        <begin position="48"/>
        <end position="57"/>
    </location>
</feature>
<dbReference type="SUPFAM" id="SSF48726">
    <property type="entry name" value="Immunoglobulin"/>
    <property type="match status" value="1"/>
</dbReference>
<feature type="domain" description="Ig-like" evidence="3">
    <location>
        <begin position="68"/>
        <end position="142"/>
    </location>
</feature>
<dbReference type="InterPro" id="IPR007110">
    <property type="entry name" value="Ig-like_dom"/>
</dbReference>
<dbReference type="InterPro" id="IPR013783">
    <property type="entry name" value="Ig-like_fold"/>
</dbReference>
<dbReference type="VEuPathDB" id="VectorBase:HLOH_051048"/>